<evidence type="ECO:0000313" key="1">
    <source>
        <dbReference type="EMBL" id="KAK2948628.1"/>
    </source>
</evidence>
<proteinExistence type="predicted"/>
<gene>
    <name evidence="1" type="ORF">BLNAU_16447</name>
</gene>
<accession>A0ABQ9X8F0</accession>
<evidence type="ECO:0008006" key="3">
    <source>
        <dbReference type="Google" id="ProtNLM"/>
    </source>
</evidence>
<keyword evidence="2" id="KW-1185">Reference proteome</keyword>
<organism evidence="1 2">
    <name type="scientific">Blattamonas nauphoetae</name>
    <dbReference type="NCBI Taxonomy" id="2049346"/>
    <lineage>
        <taxon>Eukaryota</taxon>
        <taxon>Metamonada</taxon>
        <taxon>Preaxostyla</taxon>
        <taxon>Oxymonadida</taxon>
        <taxon>Blattamonas</taxon>
    </lineage>
</organism>
<evidence type="ECO:0000313" key="2">
    <source>
        <dbReference type="Proteomes" id="UP001281761"/>
    </source>
</evidence>
<dbReference type="EMBL" id="JARBJD010000172">
    <property type="protein sequence ID" value="KAK2948628.1"/>
    <property type="molecule type" value="Genomic_DNA"/>
</dbReference>
<name>A0ABQ9X8F0_9EUKA</name>
<sequence>MILHNTILLSSTDVLRMLATSGHTDPLRIREVVLKEALIPIEPALVLISRNHLILSWIDKWKTTKPALTAKKEFISSNIIKWRTGGIEAKRRGKRIVQILKGEGFGEGIEQGLAYNNLTTRESDAQFHSF</sequence>
<reference evidence="1 2" key="1">
    <citation type="journal article" date="2022" name="bioRxiv">
        <title>Genomics of Preaxostyla Flagellates Illuminates Evolutionary Transitions and the Path Towards Mitochondrial Loss.</title>
        <authorList>
            <person name="Novak L.V.F."/>
            <person name="Treitli S.C."/>
            <person name="Pyrih J."/>
            <person name="Halakuc P."/>
            <person name="Pipaliya S.V."/>
            <person name="Vacek V."/>
            <person name="Brzon O."/>
            <person name="Soukal P."/>
            <person name="Eme L."/>
            <person name="Dacks J.B."/>
            <person name="Karnkowska A."/>
            <person name="Elias M."/>
            <person name="Hampl V."/>
        </authorList>
    </citation>
    <scope>NUCLEOTIDE SEQUENCE [LARGE SCALE GENOMIC DNA]</scope>
    <source>
        <strain evidence="1">NAU3</strain>
        <tissue evidence="1">Gut</tissue>
    </source>
</reference>
<dbReference type="Proteomes" id="UP001281761">
    <property type="component" value="Unassembled WGS sequence"/>
</dbReference>
<protein>
    <recommendedName>
        <fullName evidence="3">D-ribose pyranase</fullName>
    </recommendedName>
</protein>
<comment type="caution">
    <text evidence="1">The sequence shown here is derived from an EMBL/GenBank/DDBJ whole genome shotgun (WGS) entry which is preliminary data.</text>
</comment>